<dbReference type="OrthoDB" id="10255632at2759"/>
<proteinExistence type="predicted"/>
<keyword evidence="4" id="KW-1185">Reference proteome</keyword>
<dbReference type="GO" id="GO:0005737">
    <property type="term" value="C:cytoplasm"/>
    <property type="evidence" value="ECO:0007669"/>
    <property type="project" value="TreeGrafter"/>
</dbReference>
<dbReference type="GO" id="GO:0006508">
    <property type="term" value="P:proteolysis"/>
    <property type="evidence" value="ECO:0007669"/>
    <property type="project" value="InterPro"/>
</dbReference>
<feature type="domain" description="Separase-like second TPR repeats region" evidence="2">
    <location>
        <begin position="97"/>
        <end position="180"/>
    </location>
</feature>
<dbReference type="Pfam" id="PF25113">
    <property type="entry name" value="TPR_ESP1_2nd"/>
    <property type="match status" value="2"/>
</dbReference>
<sequence length="431" mass="48945">MICSLPIGVPDLKCLRVLDASTCEKLYRNLVVYLSRCTQFLVGELLSFNGDLVQKFCLVTMAECVKSSIKDTIFKFARTMCSSLFLSRDDRFTLSRILFCLLDSLVHECEAKVENTGKEFIEIIAYCAKKCQTTNPNLCGIVGSHLNKLAGDFHQVGAPFHLILRVYATGLHFIDRNDPLLSNSQLSSDNGEYLIQMQDRKNYLLSYFNALKFLCRPLTEVVNSGRKQIITNNEAASVSTELCHIQGTFHQFCDIFLSLKMCRCTYDVDRDGFDGNSTLDVALAASTLAIITKLNMQASEGLNLRCKASWTRVIRLCEMFAHKQKVSQVDLSEDAIVDFFNECCTRSAFPLDSFENWPISVNLFRRLPGPIAVVKQWVKMECKRYKDVNVDDDAQTLYSLLLSWKGIKAVWNQRSEGLYSVFIRCNMFTCK</sequence>
<dbReference type="PANTHER" id="PTHR12792:SF0">
    <property type="entry name" value="SEPARIN"/>
    <property type="match status" value="1"/>
</dbReference>
<dbReference type="GO" id="GO:0051307">
    <property type="term" value="P:meiotic chromosome separation"/>
    <property type="evidence" value="ECO:0007669"/>
    <property type="project" value="TreeGrafter"/>
</dbReference>
<dbReference type="InterPro" id="IPR056933">
    <property type="entry name" value="TPR_ESP1"/>
</dbReference>
<feature type="domain" description="Separase-like TPR repeats region" evidence="1">
    <location>
        <begin position="14"/>
        <end position="84"/>
    </location>
</feature>
<evidence type="ECO:0000313" key="3">
    <source>
        <dbReference type="EMBL" id="KAB2628454.1"/>
    </source>
</evidence>
<evidence type="ECO:0000259" key="1">
    <source>
        <dbReference type="Pfam" id="PF25110"/>
    </source>
</evidence>
<accession>A0A5N5HYN2</accession>
<dbReference type="InterPro" id="IPR056932">
    <property type="entry name" value="TPR_ESP1_2nd"/>
</dbReference>
<reference evidence="3 4" key="1">
    <citation type="submission" date="2019-09" db="EMBL/GenBank/DDBJ databases">
        <authorList>
            <person name="Ou C."/>
        </authorList>
    </citation>
    <scope>NUCLEOTIDE SEQUENCE [LARGE SCALE GENOMIC DNA]</scope>
    <source>
        <strain evidence="3">S2</strain>
        <tissue evidence="3">Leaf</tissue>
    </source>
</reference>
<name>A0A5N5HYN2_9ROSA</name>
<gene>
    <name evidence="3" type="ORF">D8674_033249</name>
</gene>
<dbReference type="Pfam" id="PF25110">
    <property type="entry name" value="TPR_ESP1"/>
    <property type="match status" value="1"/>
</dbReference>
<dbReference type="InterPro" id="IPR005314">
    <property type="entry name" value="Peptidase_C50"/>
</dbReference>
<dbReference type="Proteomes" id="UP000327157">
    <property type="component" value="Chromosome 8"/>
</dbReference>
<dbReference type="GO" id="GO:0072686">
    <property type="term" value="C:mitotic spindle"/>
    <property type="evidence" value="ECO:0007669"/>
    <property type="project" value="TreeGrafter"/>
</dbReference>
<evidence type="ECO:0000259" key="2">
    <source>
        <dbReference type="Pfam" id="PF25113"/>
    </source>
</evidence>
<reference evidence="3 4" key="3">
    <citation type="submission" date="2019-11" db="EMBL/GenBank/DDBJ databases">
        <title>A de novo genome assembly of a pear dwarfing rootstock.</title>
        <authorList>
            <person name="Wang F."/>
            <person name="Wang J."/>
            <person name="Li S."/>
            <person name="Zhang Y."/>
            <person name="Fang M."/>
            <person name="Ma L."/>
            <person name="Zhao Y."/>
            <person name="Jiang S."/>
        </authorList>
    </citation>
    <scope>NUCLEOTIDE SEQUENCE [LARGE SCALE GENOMIC DNA]</scope>
    <source>
        <strain evidence="3">S2</strain>
        <tissue evidence="3">Leaf</tissue>
    </source>
</reference>
<feature type="domain" description="Separase-like second TPR repeats region" evidence="2">
    <location>
        <begin position="195"/>
        <end position="229"/>
    </location>
</feature>
<evidence type="ECO:0000313" key="4">
    <source>
        <dbReference type="Proteomes" id="UP000327157"/>
    </source>
</evidence>
<protein>
    <submittedName>
        <fullName evidence="3">Separase-like</fullName>
    </submittedName>
</protein>
<dbReference type="AlphaFoldDB" id="A0A5N5HYN2"/>
<organism evidence="3 4">
    <name type="scientific">Pyrus ussuriensis x Pyrus communis</name>
    <dbReference type="NCBI Taxonomy" id="2448454"/>
    <lineage>
        <taxon>Eukaryota</taxon>
        <taxon>Viridiplantae</taxon>
        <taxon>Streptophyta</taxon>
        <taxon>Embryophyta</taxon>
        <taxon>Tracheophyta</taxon>
        <taxon>Spermatophyta</taxon>
        <taxon>Magnoliopsida</taxon>
        <taxon>eudicotyledons</taxon>
        <taxon>Gunneridae</taxon>
        <taxon>Pentapetalae</taxon>
        <taxon>rosids</taxon>
        <taxon>fabids</taxon>
        <taxon>Rosales</taxon>
        <taxon>Rosaceae</taxon>
        <taxon>Amygdaloideae</taxon>
        <taxon>Maleae</taxon>
        <taxon>Pyrus</taxon>
    </lineage>
</organism>
<reference evidence="4" key="2">
    <citation type="submission" date="2019-10" db="EMBL/GenBank/DDBJ databases">
        <title>A de novo genome assembly of a pear dwarfing rootstock.</title>
        <authorList>
            <person name="Wang F."/>
            <person name="Wang J."/>
            <person name="Li S."/>
            <person name="Zhang Y."/>
            <person name="Fang M."/>
            <person name="Ma L."/>
            <person name="Zhao Y."/>
            <person name="Jiang S."/>
        </authorList>
    </citation>
    <scope>NUCLEOTIDE SEQUENCE [LARGE SCALE GENOMIC DNA]</scope>
</reference>
<dbReference type="EMBL" id="SMOL01000148">
    <property type="protein sequence ID" value="KAB2628454.1"/>
    <property type="molecule type" value="Genomic_DNA"/>
</dbReference>
<comment type="caution">
    <text evidence="3">The sequence shown here is derived from an EMBL/GenBank/DDBJ whole genome shotgun (WGS) entry which is preliminary data.</text>
</comment>
<dbReference type="GO" id="GO:0004197">
    <property type="term" value="F:cysteine-type endopeptidase activity"/>
    <property type="evidence" value="ECO:0007669"/>
    <property type="project" value="InterPro"/>
</dbReference>
<dbReference type="GO" id="GO:0005634">
    <property type="term" value="C:nucleus"/>
    <property type="evidence" value="ECO:0007669"/>
    <property type="project" value="InterPro"/>
</dbReference>
<dbReference type="PANTHER" id="PTHR12792">
    <property type="entry name" value="EXTRA SPINDLE POLES 1-RELATED"/>
    <property type="match status" value="1"/>
</dbReference>